<accession>A0ABQ5AFE7</accession>
<comment type="caution">
    <text evidence="1">The sequence shown here is derived from an EMBL/GenBank/DDBJ whole genome shotgun (WGS) entry which is preliminary data.</text>
</comment>
<keyword evidence="2" id="KW-1185">Reference proteome</keyword>
<reference evidence="1" key="1">
    <citation type="journal article" date="2022" name="Int. J. Mol. Sci.">
        <title>Draft Genome of Tanacetum Coccineum: Genomic Comparison of Closely Related Tanacetum-Family Plants.</title>
        <authorList>
            <person name="Yamashiro T."/>
            <person name="Shiraishi A."/>
            <person name="Nakayama K."/>
            <person name="Satake H."/>
        </authorList>
    </citation>
    <scope>NUCLEOTIDE SEQUENCE</scope>
</reference>
<sequence length="375" mass="44840">MCRRRGLIRTHLQSTFVTNEFFMGKIREVLDHCNTVVPELTFAKINEMLKEEISRLVNLANTTLNLYPTTSSSKATTSTVDMQHQLYLTMKSNLQDQAADPEHHDDHHYDAALLEGEKWGERAYILPFLEEDLEEKLKRWVRKEFKTFNEEARLSIQHWKDRWHKRMYKINQRRFRDNLEDYFSNHRITEVVKINSDQQHGLDYMEQIIMMRENNKPDSFSEADFKYINKNDIEDFYQIRVNLTAPTLTFPGIEAHDPYYIVDKPSTGLIYLNRKEKKRVIYLAEIVKFWDATLERVLNEVKLKIFKFEPWKKPPLLGELNLDILKACEREITKRLRHRVQMRKWESDTIQKHLFEGTGLFKINKICHGVSSERK</sequence>
<dbReference type="Proteomes" id="UP001151760">
    <property type="component" value="Unassembled WGS sequence"/>
</dbReference>
<reference evidence="1" key="2">
    <citation type="submission" date="2022-01" db="EMBL/GenBank/DDBJ databases">
        <authorList>
            <person name="Yamashiro T."/>
            <person name="Shiraishi A."/>
            <person name="Satake H."/>
            <person name="Nakayama K."/>
        </authorList>
    </citation>
    <scope>NUCLEOTIDE SEQUENCE</scope>
</reference>
<gene>
    <name evidence="1" type="ORF">Tco_0822227</name>
</gene>
<proteinExistence type="predicted"/>
<dbReference type="EMBL" id="BQNB010012242">
    <property type="protein sequence ID" value="GJT01058.1"/>
    <property type="molecule type" value="Genomic_DNA"/>
</dbReference>
<evidence type="ECO:0000313" key="1">
    <source>
        <dbReference type="EMBL" id="GJT01058.1"/>
    </source>
</evidence>
<evidence type="ECO:0000313" key="2">
    <source>
        <dbReference type="Proteomes" id="UP001151760"/>
    </source>
</evidence>
<name>A0ABQ5AFE7_9ASTR</name>
<organism evidence="1 2">
    <name type="scientific">Tanacetum coccineum</name>
    <dbReference type="NCBI Taxonomy" id="301880"/>
    <lineage>
        <taxon>Eukaryota</taxon>
        <taxon>Viridiplantae</taxon>
        <taxon>Streptophyta</taxon>
        <taxon>Embryophyta</taxon>
        <taxon>Tracheophyta</taxon>
        <taxon>Spermatophyta</taxon>
        <taxon>Magnoliopsida</taxon>
        <taxon>eudicotyledons</taxon>
        <taxon>Gunneridae</taxon>
        <taxon>Pentapetalae</taxon>
        <taxon>asterids</taxon>
        <taxon>campanulids</taxon>
        <taxon>Asterales</taxon>
        <taxon>Asteraceae</taxon>
        <taxon>Asteroideae</taxon>
        <taxon>Anthemideae</taxon>
        <taxon>Anthemidinae</taxon>
        <taxon>Tanacetum</taxon>
    </lineage>
</organism>
<protein>
    <submittedName>
        <fullName evidence="1">Uncharacterized protein</fullName>
    </submittedName>
</protein>